<accession>A0AAN7BKX1</accession>
<gene>
    <name evidence="2" type="ORF">QBC38DRAFT_531303</name>
</gene>
<protein>
    <submittedName>
        <fullName evidence="2">Uncharacterized protein</fullName>
    </submittedName>
</protein>
<comment type="caution">
    <text evidence="2">The sequence shown here is derived from an EMBL/GenBank/DDBJ whole genome shotgun (WGS) entry which is preliminary data.</text>
</comment>
<proteinExistence type="predicted"/>
<name>A0AAN7BKX1_9PEZI</name>
<reference evidence="2" key="2">
    <citation type="submission" date="2023-05" db="EMBL/GenBank/DDBJ databases">
        <authorList>
            <consortium name="Lawrence Berkeley National Laboratory"/>
            <person name="Steindorff A."/>
            <person name="Hensen N."/>
            <person name="Bonometti L."/>
            <person name="Westerberg I."/>
            <person name="Brannstrom I.O."/>
            <person name="Guillou S."/>
            <person name="Cros-Aarteil S."/>
            <person name="Calhoun S."/>
            <person name="Haridas S."/>
            <person name="Kuo A."/>
            <person name="Mondo S."/>
            <person name="Pangilinan J."/>
            <person name="Riley R."/>
            <person name="Labutti K."/>
            <person name="Andreopoulos B."/>
            <person name="Lipzen A."/>
            <person name="Chen C."/>
            <person name="Yanf M."/>
            <person name="Daum C."/>
            <person name="Ng V."/>
            <person name="Clum A."/>
            <person name="Ohm R."/>
            <person name="Martin F."/>
            <person name="Silar P."/>
            <person name="Natvig D."/>
            <person name="Lalanne C."/>
            <person name="Gautier V."/>
            <person name="Ament-Velasquez S.L."/>
            <person name="Kruys A."/>
            <person name="Hutchinson M.I."/>
            <person name="Powell A.J."/>
            <person name="Barry K."/>
            <person name="Miller A.N."/>
            <person name="Grigoriev I.V."/>
            <person name="Debuchy R."/>
            <person name="Gladieux P."/>
            <person name="Thoren M.H."/>
            <person name="Johannesson H."/>
        </authorList>
    </citation>
    <scope>NUCLEOTIDE SEQUENCE</scope>
    <source>
        <strain evidence="2">CBS 990.96</strain>
    </source>
</reference>
<reference evidence="2" key="1">
    <citation type="journal article" date="2023" name="Mol. Phylogenet. Evol.">
        <title>Genome-scale phylogeny and comparative genomics of the fungal order Sordariales.</title>
        <authorList>
            <person name="Hensen N."/>
            <person name="Bonometti L."/>
            <person name="Westerberg I."/>
            <person name="Brannstrom I.O."/>
            <person name="Guillou S."/>
            <person name="Cros-Aarteil S."/>
            <person name="Calhoun S."/>
            <person name="Haridas S."/>
            <person name="Kuo A."/>
            <person name="Mondo S."/>
            <person name="Pangilinan J."/>
            <person name="Riley R."/>
            <person name="LaButti K."/>
            <person name="Andreopoulos B."/>
            <person name="Lipzen A."/>
            <person name="Chen C."/>
            <person name="Yan M."/>
            <person name="Daum C."/>
            <person name="Ng V."/>
            <person name="Clum A."/>
            <person name="Steindorff A."/>
            <person name="Ohm R.A."/>
            <person name="Martin F."/>
            <person name="Silar P."/>
            <person name="Natvig D.O."/>
            <person name="Lalanne C."/>
            <person name="Gautier V."/>
            <person name="Ament-Velasquez S.L."/>
            <person name="Kruys A."/>
            <person name="Hutchinson M.I."/>
            <person name="Powell A.J."/>
            <person name="Barry K."/>
            <person name="Miller A.N."/>
            <person name="Grigoriev I.V."/>
            <person name="Debuchy R."/>
            <person name="Gladieux P."/>
            <person name="Hiltunen Thoren M."/>
            <person name="Johannesson H."/>
        </authorList>
    </citation>
    <scope>NUCLEOTIDE SEQUENCE</scope>
    <source>
        <strain evidence="2">CBS 990.96</strain>
    </source>
</reference>
<dbReference type="Proteomes" id="UP001301958">
    <property type="component" value="Unassembled WGS sequence"/>
</dbReference>
<evidence type="ECO:0000313" key="3">
    <source>
        <dbReference type="Proteomes" id="UP001301958"/>
    </source>
</evidence>
<evidence type="ECO:0000256" key="1">
    <source>
        <dbReference type="SAM" id="MobiDB-lite"/>
    </source>
</evidence>
<sequence length="317" mass="36331">MGLLSGHFSPWSPSSELQTVNIESATREFSKFSERLSLLERQCQGRDAREARLGDVILKAAHQRSHLGLKHMGNWLAEKYFDPLKQRLSTIEARDDAQQKLITEIDRKVVKLEEQVSSLQKVTTIDETRVGSLLETTNQEMSDHNHRLNALEEGISNTLKMEKEERLQKEVEELRSQTREMNKEIRSLQHQLKEAREVSNLSKSTRHKQEKPSGSNQKRKVKTEPEAPRKRPKTAETSVTTSSISDTGVAAKLAITPGIARSVPLDDFISLLKRLDFRKPPDFHLLQRHLTNPKVTMFPLFTQKLPTVTVKPEIHYF</sequence>
<evidence type="ECO:0000313" key="2">
    <source>
        <dbReference type="EMBL" id="KAK4225191.1"/>
    </source>
</evidence>
<keyword evidence="3" id="KW-1185">Reference proteome</keyword>
<organism evidence="2 3">
    <name type="scientific">Podospora fimiseda</name>
    <dbReference type="NCBI Taxonomy" id="252190"/>
    <lineage>
        <taxon>Eukaryota</taxon>
        <taxon>Fungi</taxon>
        <taxon>Dikarya</taxon>
        <taxon>Ascomycota</taxon>
        <taxon>Pezizomycotina</taxon>
        <taxon>Sordariomycetes</taxon>
        <taxon>Sordariomycetidae</taxon>
        <taxon>Sordariales</taxon>
        <taxon>Podosporaceae</taxon>
        <taxon>Podospora</taxon>
    </lineage>
</organism>
<dbReference type="EMBL" id="MU865373">
    <property type="protein sequence ID" value="KAK4225191.1"/>
    <property type="molecule type" value="Genomic_DNA"/>
</dbReference>
<dbReference type="AlphaFoldDB" id="A0AAN7BKX1"/>
<feature type="region of interest" description="Disordered" evidence="1">
    <location>
        <begin position="193"/>
        <end position="242"/>
    </location>
</feature>